<keyword evidence="5" id="KW-0997">Cell inner membrane</keyword>
<keyword evidence="9 11" id="KW-0472">Membrane</keyword>
<evidence type="ECO:0000313" key="14">
    <source>
        <dbReference type="Proteomes" id="UP000613768"/>
    </source>
</evidence>
<evidence type="ECO:0000256" key="5">
    <source>
        <dbReference type="ARBA" id="ARBA00022519"/>
    </source>
</evidence>
<keyword evidence="6 11" id="KW-0812">Transmembrane</keyword>
<feature type="compositionally biased region" description="Basic and acidic residues" evidence="10">
    <location>
        <begin position="92"/>
        <end position="101"/>
    </location>
</feature>
<name>A0AAW3ZHL3_9GAMM</name>
<dbReference type="EMBL" id="JACYTR010000010">
    <property type="protein sequence ID" value="MBD8525573.1"/>
    <property type="molecule type" value="Genomic_DNA"/>
</dbReference>
<dbReference type="RefSeq" id="WP_192028919.1">
    <property type="nucleotide sequence ID" value="NZ_JACYTR010000010.1"/>
</dbReference>
<evidence type="ECO:0000256" key="7">
    <source>
        <dbReference type="ARBA" id="ARBA00022927"/>
    </source>
</evidence>
<evidence type="ECO:0000313" key="13">
    <source>
        <dbReference type="EMBL" id="MBD8525573.1"/>
    </source>
</evidence>
<dbReference type="Pfam" id="PF03544">
    <property type="entry name" value="TonB_C"/>
    <property type="match status" value="1"/>
</dbReference>
<evidence type="ECO:0000256" key="1">
    <source>
        <dbReference type="ARBA" id="ARBA00004383"/>
    </source>
</evidence>
<gene>
    <name evidence="13" type="ORF">IFO71_07450</name>
</gene>
<keyword evidence="7" id="KW-0653">Protein transport</keyword>
<feature type="compositionally biased region" description="Polar residues" evidence="10">
    <location>
        <begin position="127"/>
        <end position="139"/>
    </location>
</feature>
<comment type="similarity">
    <text evidence="2">Belongs to the TonB family.</text>
</comment>
<sequence length="304" mass="33764">MRHPYRGGSVRLPGGSIRVSSAVRVTPQDRLRATLLFSILVHTLIVLGVGFSMEDAAPVVPTLDVILTETRSEKPPEQADFLAANSQQGGGESDKVERPREPTTSAVPKPTPGLAPSEQPVSAPKPKNTTAEPHITSTDEQARPDPSTEIAQPERLLPSSRELLETSLEMARLAAEIERQSQAYAKRPKRKFLSANTREYEYAAYMRGWVARVERIGNLNYPSEARRRNIHGQLVMTVAVRRDGTVERIDVIQPSGYPVLDDAAMRTVRLAEPFAPLPETKDKIDVLHITRTWQFLPGNILRNQ</sequence>
<dbReference type="PROSITE" id="PS52015">
    <property type="entry name" value="TONB_CTD"/>
    <property type="match status" value="1"/>
</dbReference>
<dbReference type="AlphaFoldDB" id="A0AAW3ZHL3"/>
<accession>A0AAW3ZHL3</accession>
<evidence type="ECO:0000256" key="6">
    <source>
        <dbReference type="ARBA" id="ARBA00022692"/>
    </source>
</evidence>
<evidence type="ECO:0000256" key="10">
    <source>
        <dbReference type="SAM" id="MobiDB-lite"/>
    </source>
</evidence>
<dbReference type="GO" id="GO:0098797">
    <property type="term" value="C:plasma membrane protein complex"/>
    <property type="evidence" value="ECO:0007669"/>
    <property type="project" value="TreeGrafter"/>
</dbReference>
<comment type="caution">
    <text evidence="13">The sequence shown here is derived from an EMBL/GenBank/DDBJ whole genome shotgun (WGS) entry which is preliminary data.</text>
</comment>
<evidence type="ECO:0000256" key="3">
    <source>
        <dbReference type="ARBA" id="ARBA00022448"/>
    </source>
</evidence>
<protein>
    <submittedName>
        <fullName evidence="13">Energy transducer TonB</fullName>
    </submittedName>
</protein>
<keyword evidence="3" id="KW-0813">Transport</keyword>
<keyword evidence="14" id="KW-1185">Reference proteome</keyword>
<dbReference type="PANTHER" id="PTHR33446">
    <property type="entry name" value="PROTEIN TONB-RELATED"/>
    <property type="match status" value="1"/>
</dbReference>
<evidence type="ECO:0000256" key="2">
    <source>
        <dbReference type="ARBA" id="ARBA00006555"/>
    </source>
</evidence>
<evidence type="ECO:0000256" key="11">
    <source>
        <dbReference type="SAM" id="Phobius"/>
    </source>
</evidence>
<dbReference type="InterPro" id="IPR051045">
    <property type="entry name" value="TonB-dependent_transducer"/>
</dbReference>
<comment type="subcellular location">
    <subcellularLocation>
        <location evidence="1">Cell inner membrane</location>
        <topology evidence="1">Single-pass membrane protein</topology>
        <orientation evidence="1">Periplasmic side</orientation>
    </subcellularLocation>
</comment>
<feature type="domain" description="TonB C-terminal" evidence="12">
    <location>
        <begin position="206"/>
        <end position="304"/>
    </location>
</feature>
<keyword evidence="4" id="KW-1003">Cell membrane</keyword>
<organism evidence="13 14">
    <name type="scientific">Pseudomarimonas arenosa</name>
    <dbReference type="NCBI Taxonomy" id="2774145"/>
    <lineage>
        <taxon>Bacteria</taxon>
        <taxon>Pseudomonadati</taxon>
        <taxon>Pseudomonadota</taxon>
        <taxon>Gammaproteobacteria</taxon>
        <taxon>Lysobacterales</taxon>
        <taxon>Lysobacteraceae</taxon>
        <taxon>Pseudomarimonas</taxon>
    </lineage>
</organism>
<dbReference type="InterPro" id="IPR037682">
    <property type="entry name" value="TonB_C"/>
</dbReference>
<dbReference type="Proteomes" id="UP000613768">
    <property type="component" value="Unassembled WGS sequence"/>
</dbReference>
<evidence type="ECO:0000259" key="12">
    <source>
        <dbReference type="PROSITE" id="PS52015"/>
    </source>
</evidence>
<dbReference type="NCBIfam" id="TIGR01352">
    <property type="entry name" value="tonB_Cterm"/>
    <property type="match status" value="1"/>
</dbReference>
<reference evidence="13 14" key="1">
    <citation type="submission" date="2020-09" db="EMBL/GenBank/DDBJ databases">
        <title>Pseudoxanthomonas sp. CAU 1598 isolated from sand of Yaerae Beach.</title>
        <authorList>
            <person name="Kim W."/>
        </authorList>
    </citation>
    <scope>NUCLEOTIDE SEQUENCE [LARGE SCALE GENOMIC DNA]</scope>
    <source>
        <strain evidence="13 14">CAU 1598</strain>
    </source>
</reference>
<dbReference type="PANTHER" id="PTHR33446:SF11">
    <property type="entry name" value="TONB3"/>
    <property type="match status" value="1"/>
</dbReference>
<dbReference type="InterPro" id="IPR006260">
    <property type="entry name" value="TonB/TolA_C"/>
</dbReference>
<dbReference type="GO" id="GO:0031992">
    <property type="term" value="F:energy transducer activity"/>
    <property type="evidence" value="ECO:0007669"/>
    <property type="project" value="TreeGrafter"/>
</dbReference>
<dbReference type="GO" id="GO:0055085">
    <property type="term" value="P:transmembrane transport"/>
    <property type="evidence" value="ECO:0007669"/>
    <property type="project" value="InterPro"/>
</dbReference>
<keyword evidence="8 11" id="KW-1133">Transmembrane helix</keyword>
<dbReference type="SUPFAM" id="SSF74653">
    <property type="entry name" value="TolA/TonB C-terminal domain"/>
    <property type="match status" value="1"/>
</dbReference>
<dbReference type="GO" id="GO:0015031">
    <property type="term" value="P:protein transport"/>
    <property type="evidence" value="ECO:0007669"/>
    <property type="project" value="UniProtKB-KW"/>
</dbReference>
<proteinExistence type="inferred from homology"/>
<feature type="region of interest" description="Disordered" evidence="10">
    <location>
        <begin position="84"/>
        <end position="154"/>
    </location>
</feature>
<evidence type="ECO:0000256" key="4">
    <source>
        <dbReference type="ARBA" id="ARBA00022475"/>
    </source>
</evidence>
<feature type="transmembrane region" description="Helical" evidence="11">
    <location>
        <begin position="33"/>
        <end position="53"/>
    </location>
</feature>
<evidence type="ECO:0000256" key="9">
    <source>
        <dbReference type="ARBA" id="ARBA00023136"/>
    </source>
</evidence>
<dbReference type="Gene3D" id="3.30.1150.10">
    <property type="match status" value="1"/>
</dbReference>
<evidence type="ECO:0000256" key="8">
    <source>
        <dbReference type="ARBA" id="ARBA00022989"/>
    </source>
</evidence>